<dbReference type="SUPFAM" id="SSF88713">
    <property type="entry name" value="Glycoside hydrolase/deacetylase"/>
    <property type="match status" value="1"/>
</dbReference>
<keyword evidence="1" id="KW-0479">Metal-binding</keyword>
<feature type="signal peptide" evidence="3">
    <location>
        <begin position="1"/>
        <end position="28"/>
    </location>
</feature>
<dbReference type="OrthoDB" id="9812065at2"/>
<dbReference type="Gene3D" id="2.30.30.40">
    <property type="entry name" value="SH3 Domains"/>
    <property type="match status" value="1"/>
</dbReference>
<dbReference type="RefSeq" id="WP_069481688.1">
    <property type="nucleotide sequence ID" value="NZ_KV766182.1"/>
</dbReference>
<dbReference type="GO" id="GO:0046872">
    <property type="term" value="F:metal ion binding"/>
    <property type="evidence" value="ECO:0007669"/>
    <property type="project" value="UniProtKB-KW"/>
</dbReference>
<dbReference type="Gene3D" id="3.20.20.370">
    <property type="entry name" value="Glycoside hydrolase/deacetylase"/>
    <property type="match status" value="1"/>
</dbReference>
<dbReference type="AlphaFoldDB" id="A0A1E4R8A3"/>
<organism evidence="5 6">
    <name type="scientific">Lysinibacillus fusiformis</name>
    <dbReference type="NCBI Taxonomy" id="28031"/>
    <lineage>
        <taxon>Bacteria</taxon>
        <taxon>Bacillati</taxon>
        <taxon>Bacillota</taxon>
        <taxon>Bacilli</taxon>
        <taxon>Bacillales</taxon>
        <taxon>Bacillaceae</taxon>
        <taxon>Lysinibacillus</taxon>
    </lineage>
</organism>
<dbReference type="GO" id="GO:0016810">
    <property type="term" value="F:hydrolase activity, acting on carbon-nitrogen (but not peptide) bonds"/>
    <property type="evidence" value="ECO:0007669"/>
    <property type="project" value="InterPro"/>
</dbReference>
<name>A0A1E4R8A3_9BACI</name>
<reference evidence="5 6" key="1">
    <citation type="submission" date="2016-09" db="EMBL/GenBank/DDBJ databases">
        <title>Draft genome sequence of the soil isolate, Lysinibacillus fusiformis M5, a potential hypoxanthine producer.</title>
        <authorList>
            <person name="Gallegos-Monterrosa R."/>
            <person name="Maroti G."/>
            <person name="Balint B."/>
            <person name="Kovacs A.T."/>
        </authorList>
    </citation>
    <scope>NUCLEOTIDE SEQUENCE [LARGE SCALE GENOMIC DNA]</scope>
    <source>
        <strain evidence="5 6">M5</strain>
    </source>
</reference>
<dbReference type="InterPro" id="IPR003646">
    <property type="entry name" value="SH3-like_bac-type"/>
</dbReference>
<dbReference type="InterPro" id="IPR011330">
    <property type="entry name" value="Glyco_hydro/deAcase_b/a-brl"/>
</dbReference>
<feature type="domain" description="NodB homology" evidence="4">
    <location>
        <begin position="241"/>
        <end position="415"/>
    </location>
</feature>
<evidence type="ECO:0000256" key="1">
    <source>
        <dbReference type="ARBA" id="ARBA00022723"/>
    </source>
</evidence>
<dbReference type="GO" id="GO:0016020">
    <property type="term" value="C:membrane"/>
    <property type="evidence" value="ECO:0007669"/>
    <property type="project" value="TreeGrafter"/>
</dbReference>
<keyword evidence="2" id="KW-0378">Hydrolase</keyword>
<dbReference type="SMART" id="SM00287">
    <property type="entry name" value="SH3b"/>
    <property type="match status" value="3"/>
</dbReference>
<sequence length="422" mass="45904">MKKFLPYAYAFCLTFLLGLMVGQLSASAEGLEKIQKINKDAVIYDEPSTNSAEIGEVAKGSFIIVIQASKGWTHIQTPELAGYVTSDVLVKVKSESYLVIQKGGTTLFTAPSQNAQHAGQLYEGRMVYVYGTAPGGWSFVQYGEDIGYVATNALKKPVPTKKRINAPNGAVLRLTASPNGEVLGTIANKMTVQHYITLAGWAYVEAGDQKGYVKASELANIQLTNNKVYNKGVPAPKGSKKRVALTFDDGPDAKVTPQILATLQKYDAKATFFMVGKNVSKNAPIVKQIYDGGHEIGNHTSNHKKLTALSIAGVKQEVNGTSNAIYAAIGQYPTVFRPPYGATNDQVRSVMTIPSILWSIDTLDWKHHNPDKILAYVKASVKDGSIILMHDIHQTTANGLDNVLLYLQKQGYEFVTVSEILQ</sequence>
<dbReference type="CDD" id="cd10954">
    <property type="entry name" value="CE4_CtAXE_like"/>
    <property type="match status" value="1"/>
</dbReference>
<dbReference type="PROSITE" id="PS51677">
    <property type="entry name" value="NODB"/>
    <property type="match status" value="1"/>
</dbReference>
<dbReference type="Pfam" id="PF01522">
    <property type="entry name" value="Polysacc_deac_1"/>
    <property type="match status" value="1"/>
</dbReference>
<feature type="chain" id="PRO_5039499015" evidence="3">
    <location>
        <begin position="29"/>
        <end position="422"/>
    </location>
</feature>
<comment type="caution">
    <text evidence="5">The sequence shown here is derived from an EMBL/GenBank/DDBJ whole genome shotgun (WGS) entry which is preliminary data.</text>
</comment>
<dbReference type="InterPro" id="IPR050248">
    <property type="entry name" value="Polysacc_deacetylase_ArnD"/>
</dbReference>
<dbReference type="Proteomes" id="UP000094784">
    <property type="component" value="Unassembled WGS sequence"/>
</dbReference>
<evidence type="ECO:0000256" key="2">
    <source>
        <dbReference type="ARBA" id="ARBA00022801"/>
    </source>
</evidence>
<dbReference type="PANTHER" id="PTHR10587">
    <property type="entry name" value="GLYCOSYL TRANSFERASE-RELATED"/>
    <property type="match status" value="1"/>
</dbReference>
<accession>A0A1E4R8A3</accession>
<dbReference type="Pfam" id="PF18348">
    <property type="entry name" value="SH3_16"/>
    <property type="match status" value="1"/>
</dbReference>
<dbReference type="InterPro" id="IPR002509">
    <property type="entry name" value="NODB_dom"/>
</dbReference>
<evidence type="ECO:0000313" key="6">
    <source>
        <dbReference type="Proteomes" id="UP000094784"/>
    </source>
</evidence>
<gene>
    <name evidence="5" type="ORF">BG258_12750</name>
</gene>
<evidence type="ECO:0000313" key="5">
    <source>
        <dbReference type="EMBL" id="ODV56700.1"/>
    </source>
</evidence>
<evidence type="ECO:0000256" key="3">
    <source>
        <dbReference type="SAM" id="SignalP"/>
    </source>
</evidence>
<dbReference type="GO" id="GO:0005975">
    <property type="term" value="P:carbohydrate metabolic process"/>
    <property type="evidence" value="ECO:0007669"/>
    <property type="project" value="InterPro"/>
</dbReference>
<keyword evidence="3" id="KW-0732">Signal</keyword>
<dbReference type="PANTHER" id="PTHR10587:SF133">
    <property type="entry name" value="CHITIN DEACETYLASE 1-RELATED"/>
    <property type="match status" value="1"/>
</dbReference>
<evidence type="ECO:0000259" key="4">
    <source>
        <dbReference type="PROSITE" id="PS51677"/>
    </source>
</evidence>
<proteinExistence type="predicted"/>
<protein>
    <submittedName>
        <fullName evidence="5">Deacetylase</fullName>
    </submittedName>
</protein>
<dbReference type="InterPro" id="IPR041382">
    <property type="entry name" value="SH3_16"/>
</dbReference>
<dbReference type="EMBL" id="MECQ01000001">
    <property type="protein sequence ID" value="ODV56700.1"/>
    <property type="molecule type" value="Genomic_DNA"/>
</dbReference>